<organism evidence="2 3">
    <name type="scientific">Elysia marginata</name>
    <dbReference type="NCBI Taxonomy" id="1093978"/>
    <lineage>
        <taxon>Eukaryota</taxon>
        <taxon>Metazoa</taxon>
        <taxon>Spiralia</taxon>
        <taxon>Lophotrochozoa</taxon>
        <taxon>Mollusca</taxon>
        <taxon>Gastropoda</taxon>
        <taxon>Heterobranchia</taxon>
        <taxon>Euthyneura</taxon>
        <taxon>Panpulmonata</taxon>
        <taxon>Sacoglossa</taxon>
        <taxon>Placobranchoidea</taxon>
        <taxon>Plakobranchidae</taxon>
        <taxon>Elysia</taxon>
    </lineage>
</organism>
<proteinExistence type="predicted"/>
<dbReference type="EMBL" id="BMAT01003667">
    <property type="protein sequence ID" value="GFR60123.1"/>
    <property type="molecule type" value="Genomic_DNA"/>
</dbReference>
<sequence>MFHLTARAVRGQTFFQLPTAWWQRETIEDQQKKETDIRARQSEINRKRQTPGHAPRKCSGIINGKSRNFPLGLIASSIGQPPLFNSTTRSAAVAD</sequence>
<gene>
    <name evidence="2" type="ORF">ElyMa_001813500</name>
</gene>
<evidence type="ECO:0000313" key="3">
    <source>
        <dbReference type="Proteomes" id="UP000762676"/>
    </source>
</evidence>
<comment type="caution">
    <text evidence="2">The sequence shown here is derived from an EMBL/GenBank/DDBJ whole genome shotgun (WGS) entry which is preliminary data.</text>
</comment>
<name>A0AAV4EI02_9GAST</name>
<reference evidence="2 3" key="1">
    <citation type="journal article" date="2021" name="Elife">
        <title>Chloroplast acquisition without the gene transfer in kleptoplastic sea slugs, Plakobranchus ocellatus.</title>
        <authorList>
            <person name="Maeda T."/>
            <person name="Takahashi S."/>
            <person name="Yoshida T."/>
            <person name="Shimamura S."/>
            <person name="Takaki Y."/>
            <person name="Nagai Y."/>
            <person name="Toyoda A."/>
            <person name="Suzuki Y."/>
            <person name="Arimoto A."/>
            <person name="Ishii H."/>
            <person name="Satoh N."/>
            <person name="Nishiyama T."/>
            <person name="Hasebe M."/>
            <person name="Maruyama T."/>
            <person name="Minagawa J."/>
            <person name="Obokata J."/>
            <person name="Shigenobu S."/>
        </authorList>
    </citation>
    <scope>NUCLEOTIDE SEQUENCE [LARGE SCALE GENOMIC DNA]</scope>
</reference>
<dbReference type="Proteomes" id="UP000762676">
    <property type="component" value="Unassembled WGS sequence"/>
</dbReference>
<feature type="compositionally biased region" description="Basic residues" evidence="1">
    <location>
        <begin position="47"/>
        <end position="56"/>
    </location>
</feature>
<protein>
    <submittedName>
        <fullName evidence="2">Uncharacterized protein</fullName>
    </submittedName>
</protein>
<accession>A0AAV4EI02</accession>
<feature type="compositionally biased region" description="Basic and acidic residues" evidence="1">
    <location>
        <begin position="29"/>
        <end position="46"/>
    </location>
</feature>
<feature type="region of interest" description="Disordered" evidence="1">
    <location>
        <begin position="29"/>
        <end position="63"/>
    </location>
</feature>
<keyword evidence="3" id="KW-1185">Reference proteome</keyword>
<evidence type="ECO:0000313" key="2">
    <source>
        <dbReference type="EMBL" id="GFR60123.1"/>
    </source>
</evidence>
<dbReference type="AlphaFoldDB" id="A0AAV4EI02"/>
<evidence type="ECO:0000256" key="1">
    <source>
        <dbReference type="SAM" id="MobiDB-lite"/>
    </source>
</evidence>